<feature type="transmembrane region" description="Helical" evidence="1">
    <location>
        <begin position="413"/>
        <end position="432"/>
    </location>
</feature>
<evidence type="ECO:0000313" key="2">
    <source>
        <dbReference type="EMBL" id="RGE55946.1"/>
    </source>
</evidence>
<feature type="transmembrane region" description="Helical" evidence="1">
    <location>
        <begin position="251"/>
        <end position="271"/>
    </location>
</feature>
<evidence type="ECO:0000313" key="3">
    <source>
        <dbReference type="Proteomes" id="UP000260812"/>
    </source>
</evidence>
<protein>
    <recommendedName>
        <fullName evidence="4">O-antigen ligase domain-containing protein</fullName>
    </recommendedName>
</protein>
<comment type="caution">
    <text evidence="2">The sequence shown here is derived from an EMBL/GenBank/DDBJ whole genome shotgun (WGS) entry which is preliminary data.</text>
</comment>
<dbReference type="EMBL" id="QVLV01000033">
    <property type="protein sequence ID" value="RGE55946.1"/>
    <property type="molecule type" value="Genomic_DNA"/>
</dbReference>
<dbReference type="AlphaFoldDB" id="A0A3E3HVU3"/>
<keyword evidence="1" id="KW-0472">Membrane</keyword>
<dbReference type="Proteomes" id="UP000260812">
    <property type="component" value="Unassembled WGS sequence"/>
</dbReference>
<feature type="transmembrane region" description="Helical" evidence="1">
    <location>
        <begin position="204"/>
        <end position="220"/>
    </location>
</feature>
<reference evidence="2" key="1">
    <citation type="submission" date="2018-08" db="EMBL/GenBank/DDBJ databases">
        <title>A genome reference for cultivated species of the human gut microbiota.</title>
        <authorList>
            <person name="Zou Y."/>
            <person name="Xue W."/>
            <person name="Luo G."/>
        </authorList>
    </citation>
    <scope>NUCLEOTIDE SEQUENCE [LARGE SCALE GENOMIC DNA]</scope>
    <source>
        <strain evidence="2">TF05-5AC</strain>
    </source>
</reference>
<feature type="transmembrane region" description="Helical" evidence="1">
    <location>
        <begin position="85"/>
        <end position="107"/>
    </location>
</feature>
<feature type="transmembrane region" description="Helical" evidence="1">
    <location>
        <begin position="26"/>
        <end position="42"/>
    </location>
</feature>
<feature type="transmembrane region" description="Helical" evidence="1">
    <location>
        <begin position="179"/>
        <end position="197"/>
    </location>
</feature>
<sequence>MNGWKLGIRNGLKKFFSPHIMDDGKIIIDYYIRIIMFLYPLFVVKEKLFGFISGQVFLFTALTVVTAAIYLILTAKKQAEYSIRFSIPDIWLLLIFIVFVCRIIYGIIITGEISENDIFYISLAAAYFLLKEVRRGYEYYVNVFLFTAFFVCLSSLLYRLTGTELIPLAETAVSQPEGVSSYILLTSCMSSVFYCITGKRCLKRFYFLVAWISFIALFLTGDIISIGIAGCFLLFIPIVFPATVRLIQRNLLLCFMYVFISGNIPVLQYITKAKSPVDFSVQYSIYLYILLAAVIIPINRYWRKIPKEKDPELIILKKAKRKYICLLLFISFSVINCMLFSINTGILVKAEEKGFARYSGTAFRDSICSHESFFYAMAEQYGLVGITGALCLAGVFFCFLYQKCRKVNKSARALMLLGLLFVGQCFFFRIQVMSAPAYIIFLTFAVHCRQDIIGDRAVS</sequence>
<feature type="transmembrane region" description="Helical" evidence="1">
    <location>
        <begin position="323"/>
        <end position="342"/>
    </location>
</feature>
<keyword evidence="3" id="KW-1185">Reference proteome</keyword>
<proteinExistence type="predicted"/>
<keyword evidence="1" id="KW-1133">Transmembrane helix</keyword>
<name>A0A3E3HVU3_9FIRM</name>
<accession>A0A3E3HVU3</accession>
<feature type="transmembrane region" description="Helical" evidence="1">
    <location>
        <begin position="283"/>
        <end position="302"/>
    </location>
</feature>
<feature type="transmembrane region" description="Helical" evidence="1">
    <location>
        <begin position="381"/>
        <end position="401"/>
    </location>
</feature>
<feature type="transmembrane region" description="Helical" evidence="1">
    <location>
        <begin position="226"/>
        <end position="244"/>
    </location>
</feature>
<organism evidence="2 3">
    <name type="scientific">Eisenbergiella massiliensis</name>
    <dbReference type="NCBI Taxonomy" id="1720294"/>
    <lineage>
        <taxon>Bacteria</taxon>
        <taxon>Bacillati</taxon>
        <taxon>Bacillota</taxon>
        <taxon>Clostridia</taxon>
        <taxon>Lachnospirales</taxon>
        <taxon>Lachnospiraceae</taxon>
        <taxon>Eisenbergiella</taxon>
    </lineage>
</organism>
<feature type="transmembrane region" description="Helical" evidence="1">
    <location>
        <begin position="139"/>
        <end position="159"/>
    </location>
</feature>
<evidence type="ECO:0008006" key="4">
    <source>
        <dbReference type="Google" id="ProtNLM"/>
    </source>
</evidence>
<feature type="transmembrane region" description="Helical" evidence="1">
    <location>
        <begin position="48"/>
        <end position="73"/>
    </location>
</feature>
<evidence type="ECO:0000256" key="1">
    <source>
        <dbReference type="SAM" id="Phobius"/>
    </source>
</evidence>
<gene>
    <name evidence="2" type="ORF">DXC51_26775</name>
</gene>
<keyword evidence="1" id="KW-0812">Transmembrane</keyword>